<name>E5WZ80_9BACE</name>
<dbReference type="HOGENOM" id="CLU_1764325_0_0_10"/>
<dbReference type="Proteomes" id="UP000003246">
    <property type="component" value="Unassembled WGS sequence"/>
</dbReference>
<comment type="caution">
    <text evidence="1">The sequence shown here is derived from an EMBL/GenBank/DDBJ whole genome shotgun (WGS) entry which is preliminary data.</text>
</comment>
<protein>
    <submittedName>
        <fullName evidence="1">Excinuclease ABC subunit B</fullName>
    </submittedName>
</protein>
<sequence length="147" mass="17519">MTVMNDSFESDERKRKETIECLYWSLMNGWDIPKEIREHYGFSEDYELYHRLESMEPEDYRERRLRGEIPDAVEVDVRLTHAVEKVFERLCSPPPVQYLDKLYGELEKLGGFIANPKNIDSPFINCKRLSKYIFYSSFSLLTFATKK</sequence>
<accession>E5WZ80</accession>
<reference evidence="1 2" key="1">
    <citation type="submission" date="2010-10" db="EMBL/GenBank/DDBJ databases">
        <title>The Genome Sequence of Bacteroides eggerthii strain 1_2_48FAA.</title>
        <authorList>
            <consortium name="The Broad Institute Genome Sequencing Platform"/>
            <person name="Ward D."/>
            <person name="Earl A."/>
            <person name="Feldgarden M."/>
            <person name="Young S.K."/>
            <person name="Gargeya S."/>
            <person name="Zeng Q."/>
            <person name="Alvarado L."/>
            <person name="Berlin A."/>
            <person name="Bochicchio J."/>
            <person name="Chapman S.B."/>
            <person name="Chen Z."/>
            <person name="Freedman E."/>
            <person name="Gellesch M."/>
            <person name="Goldberg J."/>
            <person name="Griggs A."/>
            <person name="Gujja S."/>
            <person name="Heilman E."/>
            <person name="Heiman D."/>
            <person name="Howarth C."/>
            <person name="Mehta T."/>
            <person name="Neiman D."/>
            <person name="Pearson M."/>
            <person name="Roberts A."/>
            <person name="Saif S."/>
            <person name="Shea T."/>
            <person name="Shenoy N."/>
            <person name="Sisk P."/>
            <person name="Stolte C."/>
            <person name="Sykes S."/>
            <person name="White J."/>
            <person name="Yandava C."/>
            <person name="Allen-Vercoe E."/>
            <person name="Ambrose C."/>
            <person name="Strauss J."/>
            <person name="Daigneault M."/>
            <person name="Haas B."/>
            <person name="Nusbaum C."/>
            <person name="Birren B."/>
        </authorList>
    </citation>
    <scope>NUCLEOTIDE SEQUENCE [LARGE SCALE GENOMIC DNA]</scope>
    <source>
        <strain evidence="1 2">1_2_48FAA</strain>
    </source>
</reference>
<proteinExistence type="predicted"/>
<dbReference type="EMBL" id="ACWG01000024">
    <property type="protein sequence ID" value="EFV29750.1"/>
    <property type="molecule type" value="Genomic_DNA"/>
</dbReference>
<dbReference type="AlphaFoldDB" id="E5WZ80"/>
<evidence type="ECO:0000313" key="1">
    <source>
        <dbReference type="EMBL" id="EFV29750.1"/>
    </source>
</evidence>
<evidence type="ECO:0000313" key="2">
    <source>
        <dbReference type="Proteomes" id="UP000003246"/>
    </source>
</evidence>
<gene>
    <name evidence="1" type="ORF">HMPREF1016_01985</name>
</gene>
<organism evidence="1 2">
    <name type="scientific">Bacteroides eggerthii 1_2_48FAA</name>
    <dbReference type="NCBI Taxonomy" id="665953"/>
    <lineage>
        <taxon>Bacteria</taxon>
        <taxon>Pseudomonadati</taxon>
        <taxon>Bacteroidota</taxon>
        <taxon>Bacteroidia</taxon>
        <taxon>Bacteroidales</taxon>
        <taxon>Bacteroidaceae</taxon>
        <taxon>Bacteroides</taxon>
    </lineage>
</organism>